<sequence>MFNPKREAAYVVIDDLVLEGIYNIGNIRQSDKLSRIFEKNRDIRL</sequence>
<dbReference type="Proteomes" id="UP000626697">
    <property type="component" value="Unassembled WGS sequence"/>
</dbReference>
<reference evidence="1 2" key="1">
    <citation type="submission" date="2020-08" db="EMBL/GenBank/DDBJ databases">
        <title>Genomic Encyclopedia of Type Strains, Phase IV (KMG-IV): sequencing the most valuable type-strain genomes for metagenomic binning, comparative biology and taxonomic classification.</title>
        <authorList>
            <person name="Goeker M."/>
        </authorList>
    </citation>
    <scope>NUCLEOTIDE SEQUENCE [LARGE SCALE GENOMIC DNA]</scope>
    <source>
        <strain evidence="1 2">DSM 105481</strain>
    </source>
</reference>
<evidence type="ECO:0000313" key="2">
    <source>
        <dbReference type="Proteomes" id="UP000626697"/>
    </source>
</evidence>
<name>A0ABR6CP28_9BACI</name>
<gene>
    <name evidence="1" type="ORF">HNP81_001610</name>
</gene>
<protein>
    <submittedName>
        <fullName evidence="1">Uncharacterized protein</fullName>
    </submittedName>
</protein>
<proteinExistence type="predicted"/>
<comment type="caution">
    <text evidence="1">The sequence shown here is derived from an EMBL/GenBank/DDBJ whole genome shotgun (WGS) entry which is preliminary data.</text>
</comment>
<evidence type="ECO:0000313" key="1">
    <source>
        <dbReference type="EMBL" id="MBA9026325.1"/>
    </source>
</evidence>
<organism evidence="1 2">
    <name type="scientific">Peribacillus huizhouensis</name>
    <dbReference type="NCBI Taxonomy" id="1501239"/>
    <lineage>
        <taxon>Bacteria</taxon>
        <taxon>Bacillati</taxon>
        <taxon>Bacillota</taxon>
        <taxon>Bacilli</taxon>
        <taxon>Bacillales</taxon>
        <taxon>Bacillaceae</taxon>
        <taxon>Peribacillus</taxon>
    </lineage>
</organism>
<dbReference type="RefSeq" id="WP_154663987.1">
    <property type="nucleotide sequence ID" value="NZ_JACJHX010000004.1"/>
</dbReference>
<dbReference type="EMBL" id="JACJHX010000004">
    <property type="protein sequence ID" value="MBA9026325.1"/>
    <property type="molecule type" value="Genomic_DNA"/>
</dbReference>
<keyword evidence="2" id="KW-1185">Reference proteome</keyword>
<accession>A0ABR6CP28</accession>